<keyword evidence="3" id="KW-1185">Reference proteome</keyword>
<evidence type="ECO:0000313" key="2">
    <source>
        <dbReference type="EMBL" id="MCI3279106.1"/>
    </source>
</evidence>
<dbReference type="InterPro" id="IPR007560">
    <property type="entry name" value="Restrct_endonuc_IV_Mrr"/>
</dbReference>
<sequence>MAALAREDTRVAHAEHVGQANDRGADVIVTLNTGHRVLVQCKKYRPGNNVGSETVQTINGVYRDIHHCHAAVIVTTATFTASACHTNALLPAPIRLIDGHALEHWASGGHTPW</sequence>
<dbReference type="GO" id="GO:0004519">
    <property type="term" value="F:endonuclease activity"/>
    <property type="evidence" value="ECO:0007669"/>
    <property type="project" value="UniProtKB-KW"/>
</dbReference>
<proteinExistence type="predicted"/>
<dbReference type="EMBL" id="JALDAY010000024">
    <property type="protein sequence ID" value="MCI3279106.1"/>
    <property type="molecule type" value="Genomic_DNA"/>
</dbReference>
<evidence type="ECO:0000313" key="3">
    <source>
        <dbReference type="Proteomes" id="UP001165269"/>
    </source>
</evidence>
<dbReference type="PANTHER" id="PTHR30015">
    <property type="entry name" value="MRR RESTRICTION SYSTEM PROTEIN"/>
    <property type="match status" value="1"/>
</dbReference>
<protein>
    <submittedName>
        <fullName evidence="2">Restriction endonuclease</fullName>
    </submittedName>
</protein>
<dbReference type="InterPro" id="IPR052906">
    <property type="entry name" value="Type_IV_Methyl-Rstrct_Enzyme"/>
</dbReference>
<evidence type="ECO:0000259" key="1">
    <source>
        <dbReference type="Pfam" id="PF04471"/>
    </source>
</evidence>
<dbReference type="SUPFAM" id="SSF52980">
    <property type="entry name" value="Restriction endonuclease-like"/>
    <property type="match status" value="1"/>
</dbReference>
<dbReference type="Pfam" id="PF04471">
    <property type="entry name" value="Mrr_cat"/>
    <property type="match status" value="1"/>
</dbReference>
<gene>
    <name evidence="2" type="ORF">MQP27_49390</name>
</gene>
<dbReference type="Gene3D" id="3.40.1350.10">
    <property type="match status" value="1"/>
</dbReference>
<dbReference type="PANTHER" id="PTHR30015:SF6">
    <property type="entry name" value="SLL1429 PROTEIN"/>
    <property type="match status" value="1"/>
</dbReference>
<keyword evidence="2" id="KW-0255">Endonuclease</keyword>
<reference evidence="2" key="1">
    <citation type="submission" date="2022-03" db="EMBL/GenBank/DDBJ databases">
        <title>Streptomyces 7R015 and 7R016 isolated from Barleria lupulina in Thailand.</title>
        <authorList>
            <person name="Kanchanasin P."/>
            <person name="Phongsopitanun W."/>
            <person name="Tanasupawat S."/>
        </authorList>
    </citation>
    <scope>NUCLEOTIDE SEQUENCE</scope>
    <source>
        <strain evidence="2">7R015</strain>
    </source>
</reference>
<keyword evidence="2" id="KW-0378">Hydrolase</keyword>
<comment type="caution">
    <text evidence="2">The sequence shown here is derived from an EMBL/GenBank/DDBJ whole genome shotgun (WGS) entry which is preliminary data.</text>
</comment>
<keyword evidence="2" id="KW-0540">Nuclease</keyword>
<dbReference type="Proteomes" id="UP001165269">
    <property type="component" value="Unassembled WGS sequence"/>
</dbReference>
<accession>A0ABS9YS97</accession>
<organism evidence="2 3">
    <name type="scientific">Streptomyces cylindrosporus</name>
    <dbReference type="NCBI Taxonomy" id="2927583"/>
    <lineage>
        <taxon>Bacteria</taxon>
        <taxon>Bacillati</taxon>
        <taxon>Actinomycetota</taxon>
        <taxon>Actinomycetes</taxon>
        <taxon>Kitasatosporales</taxon>
        <taxon>Streptomycetaceae</taxon>
        <taxon>Streptomyces</taxon>
    </lineage>
</organism>
<dbReference type="InterPro" id="IPR011335">
    <property type="entry name" value="Restrct_endonuc-II-like"/>
</dbReference>
<feature type="domain" description="Restriction endonuclease type IV Mrr" evidence="1">
    <location>
        <begin position="13"/>
        <end position="105"/>
    </location>
</feature>
<dbReference type="InterPro" id="IPR011856">
    <property type="entry name" value="tRNA_endonuc-like_dom_sf"/>
</dbReference>
<name>A0ABS9YS97_9ACTN</name>